<organism evidence="18 19">
    <name type="scientific">Bifidobacterium tsurumiense</name>
    <dbReference type="NCBI Taxonomy" id="356829"/>
    <lineage>
        <taxon>Bacteria</taxon>
        <taxon>Bacillati</taxon>
        <taxon>Actinomycetota</taxon>
        <taxon>Actinomycetes</taxon>
        <taxon>Bifidobacteriales</taxon>
        <taxon>Bifidobacteriaceae</taxon>
        <taxon>Bifidobacterium</taxon>
    </lineage>
</organism>
<accession>A0A087EJS7</accession>
<dbReference type="Gene3D" id="3.90.190.20">
    <property type="entry name" value="Mur ligase, C-terminal domain"/>
    <property type="match status" value="1"/>
</dbReference>
<keyword evidence="11 14" id="KW-0131">Cell cycle</keyword>
<evidence type="ECO:0000256" key="9">
    <source>
        <dbReference type="ARBA" id="ARBA00022960"/>
    </source>
</evidence>
<evidence type="ECO:0000256" key="7">
    <source>
        <dbReference type="ARBA" id="ARBA00022741"/>
    </source>
</evidence>
<dbReference type="EC" id="6.3.2.8" evidence="3 14"/>
<evidence type="ECO:0000256" key="11">
    <source>
        <dbReference type="ARBA" id="ARBA00023306"/>
    </source>
</evidence>
<comment type="function">
    <text evidence="14">Cell wall formation.</text>
</comment>
<name>A0A087EJS7_9BIFI</name>
<dbReference type="InterPro" id="IPR036565">
    <property type="entry name" value="Mur-like_cat_sf"/>
</dbReference>
<proteinExistence type="inferred from homology"/>
<protein>
    <recommendedName>
        <fullName evidence="3 14">UDP-N-acetylmuramate--L-alanine ligase</fullName>
        <ecNumber evidence="3 14">6.3.2.8</ecNumber>
    </recommendedName>
    <alternativeName>
        <fullName evidence="14">UDP-N-acetylmuramoyl-L-alanine synthetase</fullName>
    </alternativeName>
</protein>
<dbReference type="SUPFAM" id="SSF51984">
    <property type="entry name" value="MurCD N-terminal domain"/>
    <property type="match status" value="1"/>
</dbReference>
<evidence type="ECO:0000259" key="17">
    <source>
        <dbReference type="Pfam" id="PF08245"/>
    </source>
</evidence>
<feature type="domain" description="Mur ligase central" evidence="17">
    <location>
        <begin position="141"/>
        <end position="347"/>
    </location>
</feature>
<dbReference type="GO" id="GO:0051301">
    <property type="term" value="P:cell division"/>
    <property type="evidence" value="ECO:0007669"/>
    <property type="project" value="UniProtKB-KW"/>
</dbReference>
<dbReference type="InterPro" id="IPR013221">
    <property type="entry name" value="Mur_ligase_cen"/>
</dbReference>
<dbReference type="AlphaFoldDB" id="A0A087EJS7"/>
<dbReference type="GO" id="GO:0009252">
    <property type="term" value="P:peptidoglycan biosynthetic process"/>
    <property type="evidence" value="ECO:0007669"/>
    <property type="project" value="UniProtKB-UniRule"/>
</dbReference>
<dbReference type="PANTHER" id="PTHR43445">
    <property type="entry name" value="UDP-N-ACETYLMURAMATE--L-ALANINE LIGASE-RELATED"/>
    <property type="match status" value="1"/>
</dbReference>
<evidence type="ECO:0000256" key="4">
    <source>
        <dbReference type="ARBA" id="ARBA00022490"/>
    </source>
</evidence>
<dbReference type="Pfam" id="PF01225">
    <property type="entry name" value="Mur_ligase"/>
    <property type="match status" value="1"/>
</dbReference>
<dbReference type="InterPro" id="IPR000713">
    <property type="entry name" value="Mur_ligase_N"/>
</dbReference>
<dbReference type="GO" id="GO:0005737">
    <property type="term" value="C:cytoplasm"/>
    <property type="evidence" value="ECO:0007669"/>
    <property type="project" value="UniProtKB-SubCell"/>
</dbReference>
<dbReference type="PANTHER" id="PTHR43445:SF3">
    <property type="entry name" value="UDP-N-ACETYLMURAMATE--L-ALANINE LIGASE"/>
    <property type="match status" value="1"/>
</dbReference>
<evidence type="ECO:0000256" key="3">
    <source>
        <dbReference type="ARBA" id="ARBA00012211"/>
    </source>
</evidence>
<reference evidence="18 19" key="1">
    <citation type="submission" date="2014-03" db="EMBL/GenBank/DDBJ databases">
        <title>Genomics of Bifidobacteria.</title>
        <authorList>
            <person name="Ventura M."/>
            <person name="Milani C."/>
            <person name="Lugli G.A."/>
        </authorList>
    </citation>
    <scope>NUCLEOTIDE SEQUENCE [LARGE SCALE GENOMIC DNA]</scope>
    <source>
        <strain evidence="18 19">JCM 13495</strain>
    </source>
</reference>
<dbReference type="UniPathway" id="UPA00219"/>
<keyword evidence="19" id="KW-1185">Reference proteome</keyword>
<evidence type="ECO:0000256" key="2">
    <source>
        <dbReference type="ARBA" id="ARBA00004752"/>
    </source>
</evidence>
<dbReference type="SUPFAM" id="SSF53623">
    <property type="entry name" value="MurD-like peptide ligases, catalytic domain"/>
    <property type="match status" value="1"/>
</dbReference>
<evidence type="ECO:0000256" key="14">
    <source>
        <dbReference type="HAMAP-Rule" id="MF_00046"/>
    </source>
</evidence>
<comment type="similarity">
    <text evidence="14">Belongs to the MurCDEF family.</text>
</comment>
<feature type="domain" description="Mur ligase C-terminal" evidence="16">
    <location>
        <begin position="369"/>
        <end position="504"/>
    </location>
</feature>
<comment type="subcellular location">
    <subcellularLocation>
        <location evidence="1 14">Cytoplasm</location>
    </subcellularLocation>
</comment>
<dbReference type="GO" id="GO:0008360">
    <property type="term" value="P:regulation of cell shape"/>
    <property type="evidence" value="ECO:0007669"/>
    <property type="project" value="UniProtKB-KW"/>
</dbReference>
<evidence type="ECO:0000259" key="15">
    <source>
        <dbReference type="Pfam" id="PF01225"/>
    </source>
</evidence>
<dbReference type="STRING" id="356829.BITS_0340"/>
<dbReference type="InterPro" id="IPR050061">
    <property type="entry name" value="MurCDEF_pg_biosynth"/>
</dbReference>
<evidence type="ECO:0000256" key="6">
    <source>
        <dbReference type="ARBA" id="ARBA00022618"/>
    </source>
</evidence>
<keyword evidence="4 14" id="KW-0963">Cytoplasm</keyword>
<dbReference type="InterPro" id="IPR036615">
    <property type="entry name" value="Mur_ligase_C_dom_sf"/>
</dbReference>
<dbReference type="SUPFAM" id="SSF53244">
    <property type="entry name" value="MurD-like peptide ligases, peptide-binding domain"/>
    <property type="match status" value="1"/>
</dbReference>
<dbReference type="Pfam" id="PF02875">
    <property type="entry name" value="Mur_ligase_C"/>
    <property type="match status" value="1"/>
</dbReference>
<dbReference type="NCBIfam" id="TIGR01082">
    <property type="entry name" value="murC"/>
    <property type="match status" value="1"/>
</dbReference>
<keyword evidence="10 14" id="KW-0573">Peptidoglycan synthesis</keyword>
<dbReference type="GO" id="GO:0005524">
    <property type="term" value="F:ATP binding"/>
    <property type="evidence" value="ECO:0007669"/>
    <property type="project" value="UniProtKB-UniRule"/>
</dbReference>
<dbReference type="Gene3D" id="3.40.1190.10">
    <property type="entry name" value="Mur-like, catalytic domain"/>
    <property type="match status" value="1"/>
</dbReference>
<dbReference type="Proteomes" id="UP000029080">
    <property type="component" value="Unassembled WGS sequence"/>
</dbReference>
<evidence type="ECO:0000256" key="5">
    <source>
        <dbReference type="ARBA" id="ARBA00022598"/>
    </source>
</evidence>
<dbReference type="Gene3D" id="3.40.50.720">
    <property type="entry name" value="NAD(P)-binding Rossmann-like Domain"/>
    <property type="match status" value="1"/>
</dbReference>
<dbReference type="Pfam" id="PF08245">
    <property type="entry name" value="Mur_ligase_M"/>
    <property type="match status" value="1"/>
</dbReference>
<evidence type="ECO:0000256" key="10">
    <source>
        <dbReference type="ARBA" id="ARBA00022984"/>
    </source>
</evidence>
<keyword evidence="6 14" id="KW-0132">Cell division</keyword>
<evidence type="ECO:0000313" key="19">
    <source>
        <dbReference type="Proteomes" id="UP000029080"/>
    </source>
</evidence>
<dbReference type="EMBL" id="JGZU01000003">
    <property type="protein sequence ID" value="KFJ08028.1"/>
    <property type="molecule type" value="Genomic_DNA"/>
</dbReference>
<keyword evidence="7 14" id="KW-0547">Nucleotide-binding</keyword>
<dbReference type="GO" id="GO:0071555">
    <property type="term" value="P:cell wall organization"/>
    <property type="evidence" value="ECO:0007669"/>
    <property type="project" value="UniProtKB-KW"/>
</dbReference>
<keyword evidence="12 14" id="KW-0961">Cell wall biogenesis/degradation</keyword>
<comment type="caution">
    <text evidence="18">The sequence shown here is derived from an EMBL/GenBank/DDBJ whole genome shotgun (WGS) entry which is preliminary data.</text>
</comment>
<evidence type="ECO:0000259" key="16">
    <source>
        <dbReference type="Pfam" id="PF02875"/>
    </source>
</evidence>
<keyword evidence="5 14" id="KW-0436">Ligase</keyword>
<dbReference type="GO" id="GO:0008763">
    <property type="term" value="F:UDP-N-acetylmuramate-L-alanine ligase activity"/>
    <property type="evidence" value="ECO:0007669"/>
    <property type="project" value="UniProtKB-UniRule"/>
</dbReference>
<evidence type="ECO:0000256" key="13">
    <source>
        <dbReference type="ARBA" id="ARBA00047833"/>
    </source>
</evidence>
<dbReference type="InterPro" id="IPR004101">
    <property type="entry name" value="Mur_ligase_C"/>
</dbReference>
<evidence type="ECO:0000256" key="8">
    <source>
        <dbReference type="ARBA" id="ARBA00022840"/>
    </source>
</evidence>
<gene>
    <name evidence="14" type="primary">murC</name>
    <name evidence="18" type="ORF">BITS_0340</name>
</gene>
<feature type="binding site" evidence="14">
    <location>
        <begin position="143"/>
        <end position="149"/>
    </location>
    <ligand>
        <name>ATP</name>
        <dbReference type="ChEBI" id="CHEBI:30616"/>
    </ligand>
</feature>
<keyword evidence="9 14" id="KW-0133">Cell shape</keyword>
<sequence>MQGSVTVLSEITSNAESIKLDPTKAAFGSSQGIQDLGHTHFIGIGGAGMSVLAEILHEQGVEVSGSDRSSNAKTQRLQSLGITVSIGHDASHVHGAKTVVYSSAVRADNPEIVEAVRQGSQIVHRSDILSLIMQTKHSVTVAGAHGKTTTSSLLAHILLQGQGSLADPSYAIGGSIQSSDGGTLDGGHAGSGSAFVAEADESDGSFDKYHPDIVVITNVEADHLDHYGTAERYRAAFVRHAGHAKRYVVICGDDEGALQVLNALDAQVLEHTIVYSTRSAEELGDLHEAALVQIVHESEHEQDGAERFTLIWPSELSQAQDGIEVPVQLRIPGIHNARNATAAIVAAHLLGMGIEQASAAAAGFLGASRRFQLRGQADGVQVVDDYAHHPTEIEALLQAARRRYPQARLHVLFQPHLFSRTKFFAHEFAQALSLADDVIVTGVYPAREKQEDFPGVGAQSIVDEAQGMKPSDNWISAVADMQVAAQMVALRVRSGDVVFTVGAGDITDMGPVVVHALQARESSGH</sequence>
<comment type="pathway">
    <text evidence="2 14">Cell wall biogenesis; peptidoglycan biosynthesis.</text>
</comment>
<dbReference type="InterPro" id="IPR005758">
    <property type="entry name" value="UDP-N-AcMur_Ala_ligase_MurC"/>
</dbReference>
<dbReference type="HAMAP" id="MF_00046">
    <property type="entry name" value="MurC"/>
    <property type="match status" value="1"/>
</dbReference>
<dbReference type="eggNOG" id="COG0773">
    <property type="taxonomic scope" value="Bacteria"/>
</dbReference>
<evidence type="ECO:0000313" key="18">
    <source>
        <dbReference type="EMBL" id="KFJ08028.1"/>
    </source>
</evidence>
<evidence type="ECO:0000256" key="1">
    <source>
        <dbReference type="ARBA" id="ARBA00004496"/>
    </source>
</evidence>
<evidence type="ECO:0000256" key="12">
    <source>
        <dbReference type="ARBA" id="ARBA00023316"/>
    </source>
</evidence>
<keyword evidence="8 14" id="KW-0067">ATP-binding</keyword>
<comment type="catalytic activity">
    <reaction evidence="13 14">
        <text>UDP-N-acetyl-alpha-D-muramate + L-alanine + ATP = UDP-N-acetyl-alpha-D-muramoyl-L-alanine + ADP + phosphate + H(+)</text>
        <dbReference type="Rhea" id="RHEA:23372"/>
        <dbReference type="ChEBI" id="CHEBI:15378"/>
        <dbReference type="ChEBI" id="CHEBI:30616"/>
        <dbReference type="ChEBI" id="CHEBI:43474"/>
        <dbReference type="ChEBI" id="CHEBI:57972"/>
        <dbReference type="ChEBI" id="CHEBI:70757"/>
        <dbReference type="ChEBI" id="CHEBI:83898"/>
        <dbReference type="ChEBI" id="CHEBI:456216"/>
        <dbReference type="EC" id="6.3.2.8"/>
    </reaction>
</comment>
<feature type="domain" description="Mur ligase N-terminal catalytic" evidence="15">
    <location>
        <begin position="38"/>
        <end position="136"/>
    </location>
</feature>